<feature type="transmembrane region" description="Helical" evidence="3">
    <location>
        <begin position="141"/>
        <end position="159"/>
    </location>
</feature>
<dbReference type="GO" id="GO:0043682">
    <property type="term" value="F:P-type divalent copper transporter activity"/>
    <property type="evidence" value="ECO:0007669"/>
    <property type="project" value="TreeGrafter"/>
</dbReference>
<dbReference type="GO" id="GO:0005507">
    <property type="term" value="F:copper ion binding"/>
    <property type="evidence" value="ECO:0007669"/>
    <property type="project" value="TreeGrafter"/>
</dbReference>
<evidence type="ECO:0000256" key="1">
    <source>
        <dbReference type="ARBA" id="ARBA00022723"/>
    </source>
</evidence>
<keyword evidence="1" id="KW-0479">Metal-binding</keyword>
<dbReference type="Proteomes" id="UP000250266">
    <property type="component" value="Unassembled WGS sequence"/>
</dbReference>
<organism evidence="6 7">
    <name type="scientific">Lepidopterella palustris CBS 459.81</name>
    <dbReference type="NCBI Taxonomy" id="1314670"/>
    <lineage>
        <taxon>Eukaryota</taxon>
        <taxon>Fungi</taxon>
        <taxon>Dikarya</taxon>
        <taxon>Ascomycota</taxon>
        <taxon>Pezizomycotina</taxon>
        <taxon>Dothideomycetes</taxon>
        <taxon>Pleosporomycetidae</taxon>
        <taxon>Mytilinidiales</taxon>
        <taxon>Argynnaceae</taxon>
        <taxon>Lepidopterella</taxon>
    </lineage>
</organism>
<dbReference type="GO" id="GO:0055070">
    <property type="term" value="P:copper ion homeostasis"/>
    <property type="evidence" value="ECO:0007669"/>
    <property type="project" value="TreeGrafter"/>
</dbReference>
<dbReference type="InterPro" id="IPR017969">
    <property type="entry name" value="Heavy-metal-associated_CS"/>
</dbReference>
<keyword evidence="7" id="KW-1185">Reference proteome</keyword>
<feature type="signal peptide" evidence="4">
    <location>
        <begin position="1"/>
        <end position="23"/>
    </location>
</feature>
<keyword evidence="3" id="KW-1133">Transmembrane helix</keyword>
<dbReference type="Gene3D" id="2.70.150.10">
    <property type="entry name" value="Calcium-transporting ATPase, cytoplasmic transduction domain A"/>
    <property type="match status" value="1"/>
</dbReference>
<feature type="domain" description="HMA" evidence="5">
    <location>
        <begin position="46"/>
        <end position="112"/>
    </location>
</feature>
<dbReference type="PANTHER" id="PTHR43520:SF8">
    <property type="entry name" value="P-TYPE CU(+) TRANSPORTER"/>
    <property type="match status" value="1"/>
</dbReference>
<dbReference type="OrthoDB" id="3907713at2759"/>
<proteinExistence type="predicted"/>
<keyword evidence="4" id="KW-0732">Signal</keyword>
<dbReference type="SUPFAM" id="SSF55008">
    <property type="entry name" value="HMA, heavy metal-associated domain"/>
    <property type="match status" value="1"/>
</dbReference>
<dbReference type="InterPro" id="IPR008250">
    <property type="entry name" value="ATPase_P-typ_transduc_dom_A_sf"/>
</dbReference>
<keyword evidence="2" id="KW-1278">Translocase</keyword>
<sequence>MACCAVAAFVIMRLLSLHHNLQCKLNLSEPKPGLPALQKAPRNTDSTCRISLTGITCAACTRSVQKALSSVPGVTSASVSLSLFQAHVQYDPSKTTPEALAAAVEDNGYGAEILPPPKSWRDDFEKADGLRKREIESWRSSFFSSILFTIPAILLPYSAPASSGPWASFILFDLEAACTAAGVFYCARHIHREALAAVRARRGDMSLLSSLGVLFGFIQSFATFLCHLQSSQANCDLPSFDAISTLVTVVLGGRYLKALVSRRAMGFAAELSTVMPSSTTVTSLRDIDQDLRAASEAIPIDFLNPDDWVIVPPGLAIPGDGVVVKGGSHVSETCITGEIAPRFKRAGDEVLAGSTNLDGELVVGITRTGTDTWLEKTLQFVARADSGRSSTEGPINTIIERFVGVVLVLAVTTVIAWRLFSDANWSECLRRDA</sequence>
<feature type="transmembrane region" description="Helical" evidence="3">
    <location>
        <begin position="237"/>
        <end position="256"/>
    </location>
</feature>
<dbReference type="Gene3D" id="3.30.70.100">
    <property type="match status" value="1"/>
</dbReference>
<dbReference type="PRINTS" id="PR00946">
    <property type="entry name" value="HGSCAVENGER"/>
</dbReference>
<dbReference type="EMBL" id="KV744863">
    <property type="protein sequence ID" value="OCK83367.1"/>
    <property type="molecule type" value="Genomic_DNA"/>
</dbReference>
<evidence type="ECO:0000256" key="4">
    <source>
        <dbReference type="SAM" id="SignalP"/>
    </source>
</evidence>
<dbReference type="CDD" id="cd00371">
    <property type="entry name" value="HMA"/>
    <property type="match status" value="1"/>
</dbReference>
<gene>
    <name evidence="6" type="ORF">K432DRAFT_379603</name>
</gene>
<feature type="transmembrane region" description="Helical" evidence="3">
    <location>
        <begin position="398"/>
        <end position="420"/>
    </location>
</feature>
<protein>
    <recommendedName>
        <fullName evidence="5">HMA domain-containing protein</fullName>
    </recommendedName>
</protein>
<dbReference type="InterPro" id="IPR001802">
    <property type="entry name" value="MerP/CopZ"/>
</dbReference>
<dbReference type="PANTHER" id="PTHR43520">
    <property type="entry name" value="ATP7, ISOFORM B"/>
    <property type="match status" value="1"/>
</dbReference>
<evidence type="ECO:0000259" key="5">
    <source>
        <dbReference type="PROSITE" id="PS50846"/>
    </source>
</evidence>
<dbReference type="Pfam" id="PF00403">
    <property type="entry name" value="HMA"/>
    <property type="match status" value="1"/>
</dbReference>
<dbReference type="SUPFAM" id="SSF81653">
    <property type="entry name" value="Calcium ATPase, transduction domain A"/>
    <property type="match status" value="1"/>
</dbReference>
<feature type="transmembrane region" description="Helical" evidence="3">
    <location>
        <begin position="165"/>
        <end position="187"/>
    </location>
</feature>
<keyword evidence="3" id="KW-0812">Transmembrane</keyword>
<dbReference type="FunFam" id="3.30.70.100:FF:000005">
    <property type="entry name" value="Copper-exporting P-type ATPase A"/>
    <property type="match status" value="1"/>
</dbReference>
<dbReference type="AlphaFoldDB" id="A0A8E2EG51"/>
<name>A0A8E2EG51_9PEZI</name>
<dbReference type="InterPro" id="IPR059000">
    <property type="entry name" value="ATPase_P-type_domA"/>
</dbReference>
<evidence type="ECO:0000256" key="2">
    <source>
        <dbReference type="ARBA" id="ARBA00022967"/>
    </source>
</evidence>
<dbReference type="InterPro" id="IPR036163">
    <property type="entry name" value="HMA_dom_sf"/>
</dbReference>
<dbReference type="Pfam" id="PF00122">
    <property type="entry name" value="E1-E2_ATPase"/>
    <property type="match status" value="1"/>
</dbReference>
<dbReference type="InterPro" id="IPR006121">
    <property type="entry name" value="HMA_dom"/>
</dbReference>
<dbReference type="PROSITE" id="PS01047">
    <property type="entry name" value="HMA_1"/>
    <property type="match status" value="1"/>
</dbReference>
<reference evidence="6 7" key="1">
    <citation type="journal article" date="2016" name="Nat. Commun.">
        <title>Ectomycorrhizal ecology is imprinted in the genome of the dominant symbiotic fungus Cenococcum geophilum.</title>
        <authorList>
            <consortium name="DOE Joint Genome Institute"/>
            <person name="Peter M."/>
            <person name="Kohler A."/>
            <person name="Ohm R.A."/>
            <person name="Kuo A."/>
            <person name="Krutzmann J."/>
            <person name="Morin E."/>
            <person name="Arend M."/>
            <person name="Barry K.W."/>
            <person name="Binder M."/>
            <person name="Choi C."/>
            <person name="Clum A."/>
            <person name="Copeland A."/>
            <person name="Grisel N."/>
            <person name="Haridas S."/>
            <person name="Kipfer T."/>
            <person name="LaButti K."/>
            <person name="Lindquist E."/>
            <person name="Lipzen A."/>
            <person name="Maire R."/>
            <person name="Meier B."/>
            <person name="Mihaltcheva S."/>
            <person name="Molinier V."/>
            <person name="Murat C."/>
            <person name="Poggeler S."/>
            <person name="Quandt C.A."/>
            <person name="Sperisen C."/>
            <person name="Tritt A."/>
            <person name="Tisserant E."/>
            <person name="Crous P.W."/>
            <person name="Henrissat B."/>
            <person name="Nehls U."/>
            <person name="Egli S."/>
            <person name="Spatafora J.W."/>
            <person name="Grigoriev I.V."/>
            <person name="Martin F.M."/>
        </authorList>
    </citation>
    <scope>NUCLEOTIDE SEQUENCE [LARGE SCALE GENOMIC DNA]</scope>
    <source>
        <strain evidence="6 7">CBS 459.81</strain>
    </source>
</reference>
<dbReference type="GO" id="GO:0016020">
    <property type="term" value="C:membrane"/>
    <property type="evidence" value="ECO:0007669"/>
    <property type="project" value="TreeGrafter"/>
</dbReference>
<dbReference type="PROSITE" id="PS50846">
    <property type="entry name" value="HMA_2"/>
    <property type="match status" value="1"/>
</dbReference>
<feature type="chain" id="PRO_5034037339" description="HMA domain-containing protein" evidence="4">
    <location>
        <begin position="24"/>
        <end position="433"/>
    </location>
</feature>
<keyword evidence="3" id="KW-0472">Membrane</keyword>
<evidence type="ECO:0000313" key="7">
    <source>
        <dbReference type="Proteomes" id="UP000250266"/>
    </source>
</evidence>
<evidence type="ECO:0000256" key="3">
    <source>
        <dbReference type="SAM" id="Phobius"/>
    </source>
</evidence>
<accession>A0A8E2EG51</accession>
<feature type="transmembrane region" description="Helical" evidence="3">
    <location>
        <begin position="207"/>
        <end position="225"/>
    </location>
</feature>
<evidence type="ECO:0000313" key="6">
    <source>
        <dbReference type="EMBL" id="OCK83367.1"/>
    </source>
</evidence>